<keyword evidence="2" id="KW-0677">Repeat</keyword>
<protein>
    <recommendedName>
        <fullName evidence="7">C2H2-type domain-containing protein</fullName>
    </recommendedName>
</protein>
<keyword evidence="5" id="KW-0539">Nucleus</keyword>
<keyword evidence="4" id="KW-0862">Zinc</keyword>
<dbReference type="PROSITE" id="PS00028">
    <property type="entry name" value="ZINC_FINGER_C2H2_1"/>
    <property type="match status" value="3"/>
</dbReference>
<name>A0AAZ3Q8C5_ONCTS</name>
<dbReference type="Pfam" id="PF00096">
    <property type="entry name" value="zf-C2H2"/>
    <property type="match status" value="2"/>
</dbReference>
<reference evidence="9" key="1">
    <citation type="journal article" date="2018" name="PLoS ONE">
        <title>Chinook salmon (Oncorhynchus tshawytscha) genome and transcriptome.</title>
        <authorList>
            <person name="Christensen K.A."/>
            <person name="Leong J.S."/>
            <person name="Sakhrani D."/>
            <person name="Biagi C.A."/>
            <person name="Minkley D.R."/>
            <person name="Withler R.E."/>
            <person name="Rondeau E.B."/>
            <person name="Koop B.F."/>
            <person name="Devlin R.H."/>
        </authorList>
    </citation>
    <scope>NUCLEOTIDE SEQUENCE [LARGE SCALE GENOMIC DNA]</scope>
</reference>
<keyword evidence="1" id="KW-0479">Metal-binding</keyword>
<dbReference type="GeneTree" id="ENSGT01150000286934"/>
<feature type="domain" description="C2H2-type" evidence="7">
    <location>
        <begin position="106"/>
        <end position="133"/>
    </location>
</feature>
<dbReference type="FunFam" id="3.30.160.60:FF:000180">
    <property type="entry name" value="Zinc finger protein 689"/>
    <property type="match status" value="1"/>
</dbReference>
<dbReference type="GO" id="GO:0000978">
    <property type="term" value="F:RNA polymerase II cis-regulatory region sequence-specific DNA binding"/>
    <property type="evidence" value="ECO:0007669"/>
    <property type="project" value="TreeGrafter"/>
</dbReference>
<dbReference type="GO" id="GO:0000981">
    <property type="term" value="F:DNA-binding transcription factor activity, RNA polymerase II-specific"/>
    <property type="evidence" value="ECO:0007669"/>
    <property type="project" value="TreeGrafter"/>
</dbReference>
<keyword evidence="9" id="KW-1185">Reference proteome</keyword>
<dbReference type="Ensembl" id="ENSOTST00005126659.1">
    <property type="protein sequence ID" value="ENSOTSP00005125136.1"/>
    <property type="gene ID" value="ENSOTSG00005050628.1"/>
</dbReference>
<feature type="domain" description="C2H2-type" evidence="7">
    <location>
        <begin position="162"/>
        <end position="189"/>
    </location>
</feature>
<evidence type="ECO:0000256" key="6">
    <source>
        <dbReference type="PROSITE-ProRule" id="PRU00042"/>
    </source>
</evidence>
<dbReference type="FunFam" id="3.30.160.60:FF:000100">
    <property type="entry name" value="Zinc finger 45-like"/>
    <property type="match status" value="1"/>
</dbReference>
<evidence type="ECO:0000313" key="9">
    <source>
        <dbReference type="Proteomes" id="UP000694402"/>
    </source>
</evidence>
<sequence>LQRWIGTELVRPPPPCRSPLVTTLLVAPYCWVSRGFCAAGRLQENNRAEWSCERRTRGWRFDVINGRCLSSGHPQPHVADETEKSLSRSEHLKKHQQRCTGKKPHHCCSDCGKSFTNRSDFIIHQRIHTGEKPYCCSQCGKSFAASNTLKSHLRIHTGEKPYPCLDCGKSFSYLGALNIHKLTHTGVKPYSCDQCGKSYAVSDA</sequence>
<dbReference type="InterPro" id="IPR013087">
    <property type="entry name" value="Znf_C2H2_type"/>
</dbReference>
<dbReference type="FunFam" id="3.30.160.60:FF:002672">
    <property type="entry name" value="Zinc finger protein 347"/>
    <property type="match status" value="1"/>
</dbReference>
<proteinExistence type="predicted"/>
<organism evidence="8 9">
    <name type="scientific">Oncorhynchus tshawytscha</name>
    <name type="common">Chinook salmon</name>
    <name type="synonym">Salmo tshawytscha</name>
    <dbReference type="NCBI Taxonomy" id="74940"/>
    <lineage>
        <taxon>Eukaryota</taxon>
        <taxon>Metazoa</taxon>
        <taxon>Chordata</taxon>
        <taxon>Craniata</taxon>
        <taxon>Vertebrata</taxon>
        <taxon>Euteleostomi</taxon>
        <taxon>Actinopterygii</taxon>
        <taxon>Neopterygii</taxon>
        <taxon>Teleostei</taxon>
        <taxon>Protacanthopterygii</taxon>
        <taxon>Salmoniformes</taxon>
        <taxon>Salmonidae</taxon>
        <taxon>Salmoninae</taxon>
        <taxon>Oncorhynchus</taxon>
    </lineage>
</organism>
<dbReference type="GO" id="GO:0031519">
    <property type="term" value="C:PcG protein complex"/>
    <property type="evidence" value="ECO:0007669"/>
    <property type="project" value="TreeGrafter"/>
</dbReference>
<dbReference type="GO" id="GO:0008270">
    <property type="term" value="F:zinc ion binding"/>
    <property type="evidence" value="ECO:0007669"/>
    <property type="project" value="UniProtKB-KW"/>
</dbReference>
<evidence type="ECO:0000256" key="2">
    <source>
        <dbReference type="ARBA" id="ARBA00022737"/>
    </source>
</evidence>
<feature type="domain" description="C2H2-type" evidence="7">
    <location>
        <begin position="134"/>
        <end position="161"/>
    </location>
</feature>
<dbReference type="PROSITE" id="PS50157">
    <property type="entry name" value="ZINC_FINGER_C2H2_2"/>
    <property type="match status" value="3"/>
</dbReference>
<evidence type="ECO:0000256" key="4">
    <source>
        <dbReference type="ARBA" id="ARBA00022833"/>
    </source>
</evidence>
<dbReference type="SMART" id="SM00355">
    <property type="entry name" value="ZnF_C2H2"/>
    <property type="match status" value="3"/>
</dbReference>
<dbReference type="Gene3D" id="3.30.160.60">
    <property type="entry name" value="Classic Zinc Finger"/>
    <property type="match status" value="4"/>
</dbReference>
<dbReference type="InterPro" id="IPR036236">
    <property type="entry name" value="Znf_C2H2_sf"/>
</dbReference>
<dbReference type="Proteomes" id="UP000694402">
    <property type="component" value="Unassembled WGS sequence"/>
</dbReference>
<dbReference type="SUPFAM" id="SSF57667">
    <property type="entry name" value="beta-beta-alpha zinc fingers"/>
    <property type="match status" value="2"/>
</dbReference>
<evidence type="ECO:0000256" key="3">
    <source>
        <dbReference type="ARBA" id="ARBA00022771"/>
    </source>
</evidence>
<reference evidence="8" key="3">
    <citation type="submission" date="2025-09" db="UniProtKB">
        <authorList>
            <consortium name="Ensembl"/>
        </authorList>
    </citation>
    <scope>IDENTIFICATION</scope>
</reference>
<dbReference type="GO" id="GO:0005667">
    <property type="term" value="C:transcription regulator complex"/>
    <property type="evidence" value="ECO:0007669"/>
    <property type="project" value="TreeGrafter"/>
</dbReference>
<dbReference type="PANTHER" id="PTHR14003:SF23">
    <property type="entry name" value="ZINC FINGER PROTEIN 143"/>
    <property type="match status" value="1"/>
</dbReference>
<accession>A0AAZ3Q8C5</accession>
<dbReference type="AlphaFoldDB" id="A0AAZ3Q8C5"/>
<dbReference type="PANTHER" id="PTHR14003">
    <property type="entry name" value="TRANSCRIPTIONAL REPRESSOR PROTEIN YY"/>
    <property type="match status" value="1"/>
</dbReference>
<reference evidence="8" key="2">
    <citation type="submission" date="2025-08" db="UniProtKB">
        <authorList>
            <consortium name="Ensembl"/>
        </authorList>
    </citation>
    <scope>IDENTIFICATION</scope>
</reference>
<evidence type="ECO:0000256" key="1">
    <source>
        <dbReference type="ARBA" id="ARBA00022723"/>
    </source>
</evidence>
<dbReference type="GO" id="GO:0000785">
    <property type="term" value="C:chromatin"/>
    <property type="evidence" value="ECO:0007669"/>
    <property type="project" value="TreeGrafter"/>
</dbReference>
<evidence type="ECO:0000313" key="8">
    <source>
        <dbReference type="Ensembl" id="ENSOTSP00005125136.1"/>
    </source>
</evidence>
<dbReference type="Pfam" id="PF13894">
    <property type="entry name" value="zf-C2H2_4"/>
    <property type="match status" value="1"/>
</dbReference>
<keyword evidence="3 6" id="KW-0863">Zinc-finger</keyword>
<evidence type="ECO:0000256" key="5">
    <source>
        <dbReference type="ARBA" id="ARBA00023242"/>
    </source>
</evidence>
<evidence type="ECO:0000259" key="7">
    <source>
        <dbReference type="PROSITE" id="PS50157"/>
    </source>
</evidence>
<dbReference type="FunFam" id="3.30.160.60:FF:002343">
    <property type="entry name" value="Zinc finger protein 33A"/>
    <property type="match status" value="1"/>
</dbReference>